<evidence type="ECO:0000313" key="6">
    <source>
        <dbReference type="EMBL" id="GAA4491349.1"/>
    </source>
</evidence>
<dbReference type="PANTHER" id="PTHR30055:SF234">
    <property type="entry name" value="HTH-TYPE TRANSCRIPTIONAL REGULATOR BETI"/>
    <property type="match status" value="1"/>
</dbReference>
<keyword evidence="3" id="KW-0804">Transcription</keyword>
<sequence length="193" mass="21443">MARDEQILEAAEKLFYERSFDGVGVDEIGQAAGVSGSAIYRHFAGKEEILATLFDQAIDALLVGLSDPKDDPRDELRELVDSFVGFAQANRMLAGIWEREHRSLTGTYKRRYQRRLKLYIERWSDCLGKCYPGWTEGRLRTAIRAVQALMMSDATRSGGASSGREIGALLSAMALKSLEVLDLPGWSDAHLDA</sequence>
<comment type="caution">
    <text evidence="6">The sequence shown here is derived from an EMBL/GenBank/DDBJ whole genome shotgun (WGS) entry which is preliminary data.</text>
</comment>
<feature type="DNA-binding region" description="H-T-H motif" evidence="4">
    <location>
        <begin position="24"/>
        <end position="43"/>
    </location>
</feature>
<evidence type="ECO:0000313" key="7">
    <source>
        <dbReference type="Proteomes" id="UP001501183"/>
    </source>
</evidence>
<organism evidence="6 7">
    <name type="scientific">Rhodococcus olei</name>
    <dbReference type="NCBI Taxonomy" id="2161675"/>
    <lineage>
        <taxon>Bacteria</taxon>
        <taxon>Bacillati</taxon>
        <taxon>Actinomycetota</taxon>
        <taxon>Actinomycetes</taxon>
        <taxon>Mycobacteriales</taxon>
        <taxon>Nocardiaceae</taxon>
        <taxon>Rhodococcus</taxon>
    </lineage>
</organism>
<dbReference type="Proteomes" id="UP001501183">
    <property type="component" value="Unassembled WGS sequence"/>
</dbReference>
<evidence type="ECO:0000259" key="5">
    <source>
        <dbReference type="PROSITE" id="PS50977"/>
    </source>
</evidence>
<evidence type="ECO:0000256" key="2">
    <source>
        <dbReference type="ARBA" id="ARBA00023125"/>
    </source>
</evidence>
<dbReference type="InterPro" id="IPR001647">
    <property type="entry name" value="HTH_TetR"/>
</dbReference>
<dbReference type="EMBL" id="BAABFB010000089">
    <property type="protein sequence ID" value="GAA4491349.1"/>
    <property type="molecule type" value="Genomic_DNA"/>
</dbReference>
<name>A0ABP8PUH4_9NOCA</name>
<keyword evidence="7" id="KW-1185">Reference proteome</keyword>
<dbReference type="PROSITE" id="PS50977">
    <property type="entry name" value="HTH_TETR_2"/>
    <property type="match status" value="1"/>
</dbReference>
<dbReference type="PANTHER" id="PTHR30055">
    <property type="entry name" value="HTH-TYPE TRANSCRIPTIONAL REGULATOR RUTR"/>
    <property type="match status" value="1"/>
</dbReference>
<dbReference type="SUPFAM" id="SSF46689">
    <property type="entry name" value="Homeodomain-like"/>
    <property type="match status" value="1"/>
</dbReference>
<dbReference type="Gene3D" id="1.10.10.60">
    <property type="entry name" value="Homeodomain-like"/>
    <property type="match status" value="1"/>
</dbReference>
<dbReference type="InterPro" id="IPR050109">
    <property type="entry name" value="HTH-type_TetR-like_transc_reg"/>
</dbReference>
<dbReference type="InterPro" id="IPR009057">
    <property type="entry name" value="Homeodomain-like_sf"/>
</dbReference>
<feature type="domain" description="HTH tetR-type" evidence="5">
    <location>
        <begin position="1"/>
        <end position="61"/>
    </location>
</feature>
<accession>A0ABP8PUH4</accession>
<dbReference type="Pfam" id="PF00440">
    <property type="entry name" value="TetR_N"/>
    <property type="match status" value="1"/>
</dbReference>
<evidence type="ECO:0000256" key="1">
    <source>
        <dbReference type="ARBA" id="ARBA00023015"/>
    </source>
</evidence>
<gene>
    <name evidence="6" type="ORF">GCM10023094_55680</name>
</gene>
<dbReference type="Gene3D" id="1.10.357.10">
    <property type="entry name" value="Tetracycline Repressor, domain 2"/>
    <property type="match status" value="1"/>
</dbReference>
<keyword evidence="1" id="KW-0805">Transcription regulation</keyword>
<evidence type="ECO:0000256" key="4">
    <source>
        <dbReference type="PROSITE-ProRule" id="PRU00335"/>
    </source>
</evidence>
<protein>
    <submittedName>
        <fullName evidence="6">TetR/AcrR family transcriptional regulator</fullName>
    </submittedName>
</protein>
<dbReference type="RefSeq" id="WP_345353459.1">
    <property type="nucleotide sequence ID" value="NZ_BAABFB010000089.1"/>
</dbReference>
<reference evidence="7" key="1">
    <citation type="journal article" date="2019" name="Int. J. Syst. Evol. Microbiol.">
        <title>The Global Catalogue of Microorganisms (GCM) 10K type strain sequencing project: providing services to taxonomists for standard genome sequencing and annotation.</title>
        <authorList>
            <consortium name="The Broad Institute Genomics Platform"/>
            <consortium name="The Broad Institute Genome Sequencing Center for Infectious Disease"/>
            <person name="Wu L."/>
            <person name="Ma J."/>
        </authorList>
    </citation>
    <scope>NUCLEOTIDE SEQUENCE [LARGE SCALE GENOMIC DNA]</scope>
    <source>
        <strain evidence="7">JCM 32206</strain>
    </source>
</reference>
<keyword evidence="2 4" id="KW-0238">DNA-binding</keyword>
<dbReference type="PRINTS" id="PR00455">
    <property type="entry name" value="HTHTETR"/>
</dbReference>
<evidence type="ECO:0000256" key="3">
    <source>
        <dbReference type="ARBA" id="ARBA00023163"/>
    </source>
</evidence>
<proteinExistence type="predicted"/>